<name>A0AAV7RX62_PLEWA</name>
<comment type="caution">
    <text evidence="6">The sequence shown here is derived from an EMBL/GenBank/DDBJ whole genome shotgun (WGS) entry which is preliminary data.</text>
</comment>
<gene>
    <name evidence="6" type="ORF">NDU88_009762</name>
</gene>
<dbReference type="EMBL" id="JANPWB010000009">
    <property type="protein sequence ID" value="KAJ1157047.1"/>
    <property type="molecule type" value="Genomic_DNA"/>
</dbReference>
<feature type="compositionally biased region" description="Polar residues" evidence="5">
    <location>
        <begin position="49"/>
        <end position="68"/>
    </location>
</feature>
<evidence type="ECO:0000256" key="1">
    <source>
        <dbReference type="ARBA" id="ARBA00004123"/>
    </source>
</evidence>
<evidence type="ECO:0000313" key="7">
    <source>
        <dbReference type="Proteomes" id="UP001066276"/>
    </source>
</evidence>
<comment type="subcellular location">
    <subcellularLocation>
        <location evidence="2">Cytoplasm</location>
    </subcellularLocation>
    <subcellularLocation>
        <location evidence="1">Nucleus</location>
    </subcellularLocation>
</comment>
<dbReference type="AlphaFoldDB" id="A0AAV7RX62"/>
<evidence type="ECO:0000313" key="6">
    <source>
        <dbReference type="EMBL" id="KAJ1157047.1"/>
    </source>
</evidence>
<evidence type="ECO:0000256" key="3">
    <source>
        <dbReference type="ARBA" id="ARBA00022490"/>
    </source>
</evidence>
<dbReference type="GO" id="GO:0042585">
    <property type="term" value="C:germinal vesicle"/>
    <property type="evidence" value="ECO:0007669"/>
    <property type="project" value="TreeGrafter"/>
</dbReference>
<reference evidence="6" key="1">
    <citation type="journal article" date="2022" name="bioRxiv">
        <title>Sequencing and chromosome-scale assembly of the giantPleurodeles waltlgenome.</title>
        <authorList>
            <person name="Brown T."/>
            <person name="Elewa A."/>
            <person name="Iarovenko S."/>
            <person name="Subramanian E."/>
            <person name="Araus A.J."/>
            <person name="Petzold A."/>
            <person name="Susuki M."/>
            <person name="Suzuki K.-i.T."/>
            <person name="Hayashi T."/>
            <person name="Toyoda A."/>
            <person name="Oliveira C."/>
            <person name="Osipova E."/>
            <person name="Leigh N.D."/>
            <person name="Simon A."/>
            <person name="Yun M.H."/>
        </authorList>
    </citation>
    <scope>NUCLEOTIDE SEQUENCE</scope>
    <source>
        <strain evidence="6">20211129_DDA</strain>
        <tissue evidence="6">Liver</tissue>
    </source>
</reference>
<dbReference type="GO" id="GO:0003682">
    <property type="term" value="F:chromatin binding"/>
    <property type="evidence" value="ECO:0007669"/>
    <property type="project" value="TreeGrafter"/>
</dbReference>
<dbReference type="PANTHER" id="PTHR35678:SF1">
    <property type="entry name" value="PROTEIN STPG4"/>
    <property type="match status" value="1"/>
</dbReference>
<dbReference type="GO" id="GO:0001939">
    <property type="term" value="C:female pronucleus"/>
    <property type="evidence" value="ECO:0007669"/>
    <property type="project" value="TreeGrafter"/>
</dbReference>
<feature type="region of interest" description="Disordered" evidence="5">
    <location>
        <begin position="44"/>
        <end position="73"/>
    </location>
</feature>
<organism evidence="6 7">
    <name type="scientific">Pleurodeles waltl</name>
    <name type="common">Iberian ribbed newt</name>
    <dbReference type="NCBI Taxonomy" id="8319"/>
    <lineage>
        <taxon>Eukaryota</taxon>
        <taxon>Metazoa</taxon>
        <taxon>Chordata</taxon>
        <taxon>Craniata</taxon>
        <taxon>Vertebrata</taxon>
        <taxon>Euteleostomi</taxon>
        <taxon>Amphibia</taxon>
        <taxon>Batrachia</taxon>
        <taxon>Caudata</taxon>
        <taxon>Salamandroidea</taxon>
        <taxon>Salamandridae</taxon>
        <taxon>Pleurodelinae</taxon>
        <taxon>Pleurodeles</taxon>
    </lineage>
</organism>
<dbReference type="Pfam" id="PF07004">
    <property type="entry name" value="SHIPPO-rpt"/>
    <property type="match status" value="2"/>
</dbReference>
<dbReference type="GO" id="GO:0042393">
    <property type="term" value="F:histone binding"/>
    <property type="evidence" value="ECO:0007669"/>
    <property type="project" value="TreeGrafter"/>
</dbReference>
<dbReference type="PANTHER" id="PTHR35678">
    <property type="entry name" value="PROTEIN STPG4"/>
    <property type="match status" value="1"/>
</dbReference>
<protein>
    <submittedName>
        <fullName evidence="6">Uncharacterized protein</fullName>
    </submittedName>
</protein>
<keyword evidence="7" id="KW-1185">Reference proteome</keyword>
<dbReference type="GO" id="GO:0001940">
    <property type="term" value="C:male pronucleus"/>
    <property type="evidence" value="ECO:0007669"/>
    <property type="project" value="TreeGrafter"/>
</dbReference>
<dbReference type="GO" id="GO:0044727">
    <property type="term" value="P:epigenetic programing of male pronucleus"/>
    <property type="evidence" value="ECO:0007669"/>
    <property type="project" value="TreeGrafter"/>
</dbReference>
<keyword evidence="4" id="KW-0539">Nucleus</keyword>
<evidence type="ECO:0000256" key="2">
    <source>
        <dbReference type="ARBA" id="ARBA00004496"/>
    </source>
</evidence>
<sequence>MGPGRHCTVPSAVLCALTAQPCFLTSDASHLGLMNLGEQDAVAAERKSSLSGQESRPRSSAVSPLQSSSKEKENHFSERDGWWLYALRETPFPGTYNVRDFIQEAELNPVRKTYNFKGEGRKKCPNVGRSGKYLLPGCYNVIESIQIIDKRPSTYSFKNTPRSSILLGVRDKDINIAPWQYELTRPPVPTLPSVHFMFHSAVQRFPTTYFVPKDGPGPGYYEVKTADRSCAISSCFKSKVPRFKELHSKTPGPGTYEPTRFLPKQPPTIAKMGRVHSLFFRTSVES</sequence>
<dbReference type="GO" id="GO:0005737">
    <property type="term" value="C:cytoplasm"/>
    <property type="evidence" value="ECO:0007669"/>
    <property type="project" value="UniProtKB-SubCell"/>
</dbReference>
<accession>A0AAV7RX62</accession>
<keyword evidence="3" id="KW-0963">Cytoplasm</keyword>
<evidence type="ECO:0000256" key="5">
    <source>
        <dbReference type="SAM" id="MobiDB-lite"/>
    </source>
</evidence>
<proteinExistence type="predicted"/>
<dbReference type="Proteomes" id="UP001066276">
    <property type="component" value="Chromosome 5"/>
</dbReference>
<evidence type="ECO:0000256" key="4">
    <source>
        <dbReference type="ARBA" id="ARBA00023242"/>
    </source>
</evidence>
<dbReference type="InterPro" id="IPR010736">
    <property type="entry name" value="SHIPPO-rpt"/>
</dbReference>